<evidence type="ECO:0000313" key="2">
    <source>
        <dbReference type="EMBL" id="GAA4318780.1"/>
    </source>
</evidence>
<organism evidence="2 3">
    <name type="scientific">Flaviaesturariibacter amylovorans</name>
    <dbReference type="NCBI Taxonomy" id="1084520"/>
    <lineage>
        <taxon>Bacteria</taxon>
        <taxon>Pseudomonadati</taxon>
        <taxon>Bacteroidota</taxon>
        <taxon>Chitinophagia</taxon>
        <taxon>Chitinophagales</taxon>
        <taxon>Chitinophagaceae</taxon>
        <taxon>Flaviaestuariibacter</taxon>
    </lineage>
</organism>
<dbReference type="RefSeq" id="WP_345252852.1">
    <property type="nucleotide sequence ID" value="NZ_BAABGY010000001.1"/>
</dbReference>
<keyword evidence="1" id="KW-0732">Signal</keyword>
<feature type="signal peptide" evidence="1">
    <location>
        <begin position="1"/>
        <end position="19"/>
    </location>
</feature>
<keyword evidence="3" id="KW-1185">Reference proteome</keyword>
<evidence type="ECO:0008006" key="4">
    <source>
        <dbReference type="Google" id="ProtNLM"/>
    </source>
</evidence>
<dbReference type="Proteomes" id="UP001501725">
    <property type="component" value="Unassembled WGS sequence"/>
</dbReference>
<sequence length="284" mass="32266">MRFLLTLLLSFGFVAGLSAQELYFDGHFRKKSYMNNNHRYVLFDFKIGDGRVKTKFFAQNAYARYQEWKKNREVLLVTVGAFSDSWEMDARPVGMCIDEGTVVSRVADPRMDGIVLMYPTGETTIADLGARSVYIRTDAGKEVLSPRESSVDRVRLLDWAEKNRVTLFQTQLLFSSFRPAAKPDLNYGEKRERRFLALCTKGGSEHQVVVDAPSDLTLNLSAAYAKEILEHDGFRVSFLLNMETGGRNILHAYNGAYLQDLQPNASNAEARIERSTNLLVFYID</sequence>
<feature type="chain" id="PRO_5046061406" description="Phosphodiester glycosidase domain-containing protein" evidence="1">
    <location>
        <begin position="20"/>
        <end position="284"/>
    </location>
</feature>
<comment type="caution">
    <text evidence="2">The sequence shown here is derived from an EMBL/GenBank/DDBJ whole genome shotgun (WGS) entry which is preliminary data.</text>
</comment>
<reference evidence="3" key="1">
    <citation type="journal article" date="2019" name="Int. J. Syst. Evol. Microbiol.">
        <title>The Global Catalogue of Microorganisms (GCM) 10K type strain sequencing project: providing services to taxonomists for standard genome sequencing and annotation.</title>
        <authorList>
            <consortium name="The Broad Institute Genomics Platform"/>
            <consortium name="The Broad Institute Genome Sequencing Center for Infectious Disease"/>
            <person name="Wu L."/>
            <person name="Ma J."/>
        </authorList>
    </citation>
    <scope>NUCLEOTIDE SEQUENCE [LARGE SCALE GENOMIC DNA]</scope>
    <source>
        <strain evidence="3">JCM 17919</strain>
    </source>
</reference>
<evidence type="ECO:0000313" key="3">
    <source>
        <dbReference type="Proteomes" id="UP001501725"/>
    </source>
</evidence>
<accession>A0ABP8G7A6</accession>
<proteinExistence type="predicted"/>
<gene>
    <name evidence="2" type="ORF">GCM10023184_03220</name>
</gene>
<name>A0ABP8G7A6_9BACT</name>
<protein>
    <recommendedName>
        <fullName evidence="4">Phosphodiester glycosidase domain-containing protein</fullName>
    </recommendedName>
</protein>
<dbReference type="EMBL" id="BAABGY010000001">
    <property type="protein sequence ID" value="GAA4318780.1"/>
    <property type="molecule type" value="Genomic_DNA"/>
</dbReference>
<evidence type="ECO:0000256" key="1">
    <source>
        <dbReference type="SAM" id="SignalP"/>
    </source>
</evidence>